<keyword evidence="9" id="KW-1185">Reference proteome</keyword>
<proteinExistence type="inferred from homology"/>
<comment type="similarity">
    <text evidence="2">Belongs to the tumor necrosis factor family.</text>
</comment>
<dbReference type="GO" id="GO:0016020">
    <property type="term" value="C:membrane"/>
    <property type="evidence" value="ECO:0007669"/>
    <property type="project" value="UniProtKB-SubCell"/>
</dbReference>
<evidence type="ECO:0000313" key="9">
    <source>
        <dbReference type="Proteomes" id="UP001634394"/>
    </source>
</evidence>
<feature type="transmembrane region" description="Helical" evidence="6">
    <location>
        <begin position="6"/>
        <end position="26"/>
    </location>
</feature>
<reference evidence="8 9" key="1">
    <citation type="submission" date="2024-11" db="EMBL/GenBank/DDBJ databases">
        <title>Chromosome-level genome assembly of the freshwater bivalve Anodonta woodiana.</title>
        <authorList>
            <person name="Chen X."/>
        </authorList>
    </citation>
    <scope>NUCLEOTIDE SEQUENCE [LARGE SCALE GENOMIC DNA]</scope>
    <source>
        <strain evidence="8">MN2024</strain>
        <tissue evidence="8">Gills</tissue>
    </source>
</reference>
<dbReference type="AlphaFoldDB" id="A0ABD3UAJ0"/>
<dbReference type="GO" id="GO:0005615">
    <property type="term" value="C:extracellular space"/>
    <property type="evidence" value="ECO:0007669"/>
    <property type="project" value="UniProtKB-KW"/>
</dbReference>
<organism evidence="8 9">
    <name type="scientific">Sinanodonta woodiana</name>
    <name type="common">Chinese pond mussel</name>
    <name type="synonym">Anodonta woodiana</name>
    <dbReference type="NCBI Taxonomy" id="1069815"/>
    <lineage>
        <taxon>Eukaryota</taxon>
        <taxon>Metazoa</taxon>
        <taxon>Spiralia</taxon>
        <taxon>Lophotrochozoa</taxon>
        <taxon>Mollusca</taxon>
        <taxon>Bivalvia</taxon>
        <taxon>Autobranchia</taxon>
        <taxon>Heteroconchia</taxon>
        <taxon>Palaeoheterodonta</taxon>
        <taxon>Unionida</taxon>
        <taxon>Unionoidea</taxon>
        <taxon>Unionidae</taxon>
        <taxon>Unioninae</taxon>
        <taxon>Sinanodonta</taxon>
    </lineage>
</organism>
<gene>
    <name evidence="8" type="ORF">ACJMK2_017378</name>
</gene>
<dbReference type="PANTHER" id="PTHR11471">
    <property type="entry name" value="TUMOR NECROSIS FACTOR FAMILY MEMBER"/>
    <property type="match status" value="1"/>
</dbReference>
<dbReference type="Gene3D" id="2.60.120.40">
    <property type="match status" value="1"/>
</dbReference>
<evidence type="ECO:0000313" key="8">
    <source>
        <dbReference type="EMBL" id="KAL3846380.1"/>
    </source>
</evidence>
<evidence type="ECO:0000256" key="3">
    <source>
        <dbReference type="ARBA" id="ARBA00022514"/>
    </source>
</evidence>
<comment type="subcellular location">
    <subcellularLocation>
        <location evidence="1">Membrane</location>
    </subcellularLocation>
</comment>
<keyword evidence="3" id="KW-0202">Cytokine</keyword>
<name>A0ABD3UAJ0_SINWO</name>
<dbReference type="InterPro" id="IPR006052">
    <property type="entry name" value="TNF_dom"/>
</dbReference>
<dbReference type="Proteomes" id="UP001634394">
    <property type="component" value="Unassembled WGS sequence"/>
</dbReference>
<evidence type="ECO:0000256" key="2">
    <source>
        <dbReference type="ARBA" id="ARBA00008670"/>
    </source>
</evidence>
<evidence type="ECO:0000259" key="7">
    <source>
        <dbReference type="PROSITE" id="PS50049"/>
    </source>
</evidence>
<keyword evidence="6" id="KW-0812">Transmembrane</keyword>
<dbReference type="PANTHER" id="PTHR11471:SF13">
    <property type="entry name" value="TNF FAMILY PROFILE DOMAIN-CONTAINING PROTEIN"/>
    <property type="match status" value="1"/>
</dbReference>
<protein>
    <recommendedName>
        <fullName evidence="7">THD domain-containing protein</fullName>
    </recommendedName>
</protein>
<evidence type="ECO:0000256" key="6">
    <source>
        <dbReference type="SAM" id="Phobius"/>
    </source>
</evidence>
<feature type="compositionally biased region" description="Low complexity" evidence="5">
    <location>
        <begin position="178"/>
        <end position="189"/>
    </location>
</feature>
<evidence type="ECO:0000256" key="5">
    <source>
        <dbReference type="SAM" id="MobiDB-lite"/>
    </source>
</evidence>
<dbReference type="SUPFAM" id="SSF49842">
    <property type="entry name" value="TNF-like"/>
    <property type="match status" value="1"/>
</dbReference>
<feature type="region of interest" description="Disordered" evidence="5">
    <location>
        <begin position="178"/>
        <end position="197"/>
    </location>
</feature>
<comment type="caution">
    <text evidence="8">The sequence shown here is derived from an EMBL/GenBank/DDBJ whole genome shotgun (WGS) entry which is preliminary data.</text>
</comment>
<dbReference type="InterPro" id="IPR008983">
    <property type="entry name" value="Tumour_necrosis_fac-like_dom"/>
</dbReference>
<dbReference type="EMBL" id="JBJQND010000016">
    <property type="protein sequence ID" value="KAL3846380.1"/>
    <property type="molecule type" value="Genomic_DNA"/>
</dbReference>
<feature type="domain" description="THD" evidence="7">
    <location>
        <begin position="108"/>
        <end position="283"/>
    </location>
</feature>
<keyword evidence="6" id="KW-1133">Transmembrane helix</keyword>
<evidence type="ECO:0000256" key="4">
    <source>
        <dbReference type="ARBA" id="ARBA00023136"/>
    </source>
</evidence>
<sequence>MQVQVITAGVLVMTVSVLVTVLVLLYTMPKPMLQNTHDILCLPSIPFSHGSDLQCGSSSDRLQDYLDEAIIQKVKQLEQDDKDKKKTTTGPSPQLMGLLKSLRWNIKPSARVTGKKQPPPLQDHGSMFPVREWHQKDERAFLRYGMEYRHGRLVVPVKGLYHIHSFLDLYETLKNTTSTAESTRSESQTDSLRTTQSTEVNQQLAGIRHAIYRFNILNGTEEELIRNEHPREVSQNGYFNVYDSYLAAAVSLDPGDEVYVKVSNLKLLVHPNSNYFDIRCILTMAKHSGICQL</sequence>
<dbReference type="PROSITE" id="PS50049">
    <property type="entry name" value="THD_2"/>
    <property type="match status" value="1"/>
</dbReference>
<keyword evidence="4 6" id="KW-0472">Membrane</keyword>
<accession>A0ABD3UAJ0</accession>
<evidence type="ECO:0000256" key="1">
    <source>
        <dbReference type="ARBA" id="ARBA00004370"/>
    </source>
</evidence>
<dbReference type="Pfam" id="PF00229">
    <property type="entry name" value="TNF"/>
    <property type="match status" value="1"/>
</dbReference>
<dbReference type="GO" id="GO:0005125">
    <property type="term" value="F:cytokine activity"/>
    <property type="evidence" value="ECO:0007669"/>
    <property type="project" value="UniProtKB-KW"/>
</dbReference>